<dbReference type="InterPro" id="IPR018117">
    <property type="entry name" value="C5_DNA_meth_AS"/>
</dbReference>
<evidence type="ECO:0000256" key="2">
    <source>
        <dbReference type="ARBA" id="ARBA00022679"/>
    </source>
</evidence>
<dbReference type="EMBL" id="CAUYUE010000005">
    <property type="protein sequence ID" value="CAK0777416.1"/>
    <property type="molecule type" value="Genomic_DNA"/>
</dbReference>
<proteinExistence type="inferred from homology"/>
<dbReference type="AlphaFoldDB" id="A0AAV1I3I8"/>
<sequence length="362" mass="40742">MRLRTLDLFSGLGGFSYALHAVCKTVAYCEIDQNCHIALKGAMDAKLIDRAPIYSDIQAVTGKMLPKKIDMITAGFPCPDISISGLGAGLEGERSGLIREIFRLVDERPDIDMVLLENSPMLTTRGYSDIRDFFHRRGFVLLYGIFSAAEVGGPHKRRRFYGLATKRDLKRFKLPLIRVPDQWAGREPCPRLIPRPSDKLVRQYQAERLKMLGNAVCPQTVAYAFYTLVHGAQGRLRAPLRGRLDPVRHILAEEDGVSVSLMKPTLDHPVPLTKPSSIEWDGLRCRASNWPTPVADNWHQCRRLGRRTCDTLVNQIFFDRATLDAFDDGSSAPNYLSLKYMVNPDFVEFLMGYPLGFSQGPI</sequence>
<accession>A0AAV1I3I8</accession>
<name>A0AAV1I3I8_9CHLO</name>
<dbReference type="SUPFAM" id="SSF53335">
    <property type="entry name" value="S-adenosyl-L-methionine-dependent methyltransferases"/>
    <property type="match status" value="1"/>
</dbReference>
<keyword evidence="2 4" id="KW-0808">Transferase</keyword>
<reference evidence="5 6" key="1">
    <citation type="submission" date="2023-10" db="EMBL/GenBank/DDBJ databases">
        <authorList>
            <person name="Maclean D."/>
            <person name="Macfadyen A."/>
        </authorList>
    </citation>
    <scope>NUCLEOTIDE SEQUENCE [LARGE SCALE GENOMIC DNA]</scope>
</reference>
<evidence type="ECO:0000256" key="4">
    <source>
        <dbReference type="PROSITE-ProRule" id="PRU01016"/>
    </source>
</evidence>
<dbReference type="PANTHER" id="PTHR46098">
    <property type="entry name" value="TRNA (CYTOSINE(38)-C(5))-METHYLTRANSFERASE"/>
    <property type="match status" value="1"/>
</dbReference>
<feature type="active site" evidence="4">
    <location>
        <position position="78"/>
    </location>
</feature>
<keyword evidence="1 4" id="KW-0489">Methyltransferase</keyword>
<evidence type="ECO:0008006" key="7">
    <source>
        <dbReference type="Google" id="ProtNLM"/>
    </source>
</evidence>
<evidence type="ECO:0000313" key="6">
    <source>
        <dbReference type="Proteomes" id="UP001314263"/>
    </source>
</evidence>
<dbReference type="GO" id="GO:0032259">
    <property type="term" value="P:methylation"/>
    <property type="evidence" value="ECO:0007669"/>
    <property type="project" value="UniProtKB-KW"/>
</dbReference>
<comment type="caution">
    <text evidence="5">The sequence shown here is derived from an EMBL/GenBank/DDBJ whole genome shotgun (WGS) entry which is preliminary data.</text>
</comment>
<dbReference type="InterPro" id="IPR001525">
    <property type="entry name" value="C5_MeTfrase"/>
</dbReference>
<dbReference type="InterPro" id="IPR029063">
    <property type="entry name" value="SAM-dependent_MTases_sf"/>
</dbReference>
<keyword evidence="6" id="KW-1185">Reference proteome</keyword>
<evidence type="ECO:0000313" key="5">
    <source>
        <dbReference type="EMBL" id="CAK0777416.1"/>
    </source>
</evidence>
<organism evidence="5 6">
    <name type="scientific">Coccomyxa viridis</name>
    <dbReference type="NCBI Taxonomy" id="1274662"/>
    <lineage>
        <taxon>Eukaryota</taxon>
        <taxon>Viridiplantae</taxon>
        <taxon>Chlorophyta</taxon>
        <taxon>core chlorophytes</taxon>
        <taxon>Trebouxiophyceae</taxon>
        <taxon>Trebouxiophyceae incertae sedis</taxon>
        <taxon>Coccomyxaceae</taxon>
        <taxon>Coccomyxa</taxon>
    </lineage>
</organism>
<evidence type="ECO:0000256" key="1">
    <source>
        <dbReference type="ARBA" id="ARBA00022603"/>
    </source>
</evidence>
<gene>
    <name evidence="5" type="ORF">CVIRNUC_004487</name>
</gene>
<dbReference type="GO" id="GO:0008168">
    <property type="term" value="F:methyltransferase activity"/>
    <property type="evidence" value="ECO:0007669"/>
    <property type="project" value="UniProtKB-KW"/>
</dbReference>
<keyword evidence="3 4" id="KW-0949">S-adenosyl-L-methionine</keyword>
<evidence type="ECO:0000256" key="3">
    <source>
        <dbReference type="ARBA" id="ARBA00022691"/>
    </source>
</evidence>
<dbReference type="Gene3D" id="3.40.50.150">
    <property type="entry name" value="Vaccinia Virus protein VP39"/>
    <property type="match status" value="1"/>
</dbReference>
<dbReference type="InterPro" id="IPR050750">
    <property type="entry name" value="C5-MTase"/>
</dbReference>
<dbReference type="PROSITE" id="PS51679">
    <property type="entry name" value="SAM_MT_C5"/>
    <property type="match status" value="1"/>
</dbReference>
<dbReference type="Proteomes" id="UP001314263">
    <property type="component" value="Unassembled WGS sequence"/>
</dbReference>
<protein>
    <recommendedName>
        <fullName evidence="7">DNA (cytosine-5-)-methyltransferase</fullName>
    </recommendedName>
</protein>
<comment type="similarity">
    <text evidence="4">Belongs to the class I-like SAM-binding methyltransferase superfamily. C5-methyltransferase family.</text>
</comment>
<dbReference type="PANTHER" id="PTHR46098:SF1">
    <property type="entry name" value="TRNA (CYTOSINE(38)-C(5))-METHYLTRANSFERASE"/>
    <property type="match status" value="1"/>
</dbReference>
<dbReference type="Pfam" id="PF00145">
    <property type="entry name" value="DNA_methylase"/>
    <property type="match status" value="1"/>
</dbReference>
<dbReference type="PROSITE" id="PS00094">
    <property type="entry name" value="C5_MTASE_1"/>
    <property type="match status" value="1"/>
</dbReference>